<feature type="transmembrane region" description="Helical" evidence="9">
    <location>
        <begin position="31"/>
        <end position="52"/>
    </location>
</feature>
<evidence type="ECO:0000256" key="5">
    <source>
        <dbReference type="ARBA" id="ARBA00022927"/>
    </source>
</evidence>
<keyword evidence="8 9" id="KW-0472">Membrane</keyword>
<dbReference type="InterPro" id="IPR038379">
    <property type="entry name" value="SecE_sf"/>
</dbReference>
<evidence type="ECO:0000256" key="1">
    <source>
        <dbReference type="ARBA" id="ARBA00004370"/>
    </source>
</evidence>
<evidence type="ECO:0000256" key="2">
    <source>
        <dbReference type="ARBA" id="ARBA00022448"/>
    </source>
</evidence>
<dbReference type="GO" id="GO:0008320">
    <property type="term" value="F:protein transmembrane transporter activity"/>
    <property type="evidence" value="ECO:0007669"/>
    <property type="project" value="UniProtKB-UniRule"/>
</dbReference>
<organism evidence="10 11">
    <name type="scientific">Paludibacter jiangxiensis</name>
    <dbReference type="NCBI Taxonomy" id="681398"/>
    <lineage>
        <taxon>Bacteria</taxon>
        <taxon>Pseudomonadati</taxon>
        <taxon>Bacteroidota</taxon>
        <taxon>Bacteroidia</taxon>
        <taxon>Bacteroidales</taxon>
        <taxon>Paludibacteraceae</taxon>
        <taxon>Paludibacter</taxon>
    </lineage>
</organism>
<comment type="function">
    <text evidence="9">Essential subunit of the Sec protein translocation channel SecYEG. Clamps together the 2 halves of SecY. May contact the channel plug during translocation.</text>
</comment>
<dbReference type="STRING" id="681398.PJIAN_3661"/>
<dbReference type="AlphaFoldDB" id="A0A171A6S9"/>
<comment type="subcellular location">
    <subcellularLocation>
        <location evidence="9">Cell membrane</location>
        <topology evidence="9">Single-pass membrane protein</topology>
    </subcellularLocation>
    <subcellularLocation>
        <location evidence="1">Membrane</location>
    </subcellularLocation>
</comment>
<keyword evidence="3 9" id="KW-1003">Cell membrane</keyword>
<dbReference type="GO" id="GO:0043952">
    <property type="term" value="P:protein transport by the Sec complex"/>
    <property type="evidence" value="ECO:0007669"/>
    <property type="project" value="UniProtKB-UniRule"/>
</dbReference>
<dbReference type="GO" id="GO:0009306">
    <property type="term" value="P:protein secretion"/>
    <property type="evidence" value="ECO:0007669"/>
    <property type="project" value="UniProtKB-UniRule"/>
</dbReference>
<keyword evidence="11" id="KW-1185">Reference proteome</keyword>
<gene>
    <name evidence="9" type="primary">secE</name>
    <name evidence="10" type="ORF">PJIAN_3661</name>
</gene>
<evidence type="ECO:0000256" key="7">
    <source>
        <dbReference type="ARBA" id="ARBA00023010"/>
    </source>
</evidence>
<comment type="subunit">
    <text evidence="9">Component of the Sec protein translocase complex. Heterotrimer consisting of SecY, SecE and SecG subunits. The heterotrimers can form oligomers, although 1 heterotrimer is thought to be able to translocate proteins. Interacts with the ribosome. Interacts with SecDF, and other proteins may be involved. Interacts with SecA.</text>
</comment>
<dbReference type="InterPro" id="IPR005807">
    <property type="entry name" value="SecE_bac"/>
</dbReference>
<proteinExistence type="inferred from homology"/>
<dbReference type="RefSeq" id="WP_068704415.1">
    <property type="nucleotide sequence ID" value="NZ_BDCR01000003.1"/>
</dbReference>
<evidence type="ECO:0000313" key="10">
    <source>
        <dbReference type="EMBL" id="GAT63340.1"/>
    </source>
</evidence>
<evidence type="ECO:0000313" key="11">
    <source>
        <dbReference type="Proteomes" id="UP000076586"/>
    </source>
</evidence>
<reference evidence="11" key="1">
    <citation type="submission" date="2016-04" db="EMBL/GenBank/DDBJ databases">
        <title>Draft genome sequence of Paludibacter jiangxiensis strain NM7.</title>
        <authorList>
            <person name="Qiu Y."/>
            <person name="Matsuura N."/>
            <person name="Ohashi A."/>
            <person name="Tourlousse M.D."/>
            <person name="Sekiguchi Y."/>
        </authorList>
    </citation>
    <scope>NUCLEOTIDE SEQUENCE [LARGE SCALE GENOMIC DNA]</scope>
    <source>
        <strain evidence="11">NM7</strain>
    </source>
</reference>
<keyword evidence="2 9" id="KW-0813">Transport</keyword>
<comment type="similarity">
    <text evidence="9">Belongs to the SecE/SEC61-gamma family.</text>
</comment>
<dbReference type="InterPro" id="IPR001901">
    <property type="entry name" value="Translocase_SecE/Sec61-g"/>
</dbReference>
<name>A0A171A6S9_9BACT</name>
<keyword evidence="5 9" id="KW-0653">Protein transport</keyword>
<evidence type="ECO:0000256" key="8">
    <source>
        <dbReference type="ARBA" id="ARBA00023136"/>
    </source>
</evidence>
<evidence type="ECO:0000256" key="9">
    <source>
        <dbReference type="HAMAP-Rule" id="MF_00422"/>
    </source>
</evidence>
<dbReference type="GO" id="GO:0065002">
    <property type="term" value="P:intracellular protein transmembrane transport"/>
    <property type="evidence" value="ECO:0007669"/>
    <property type="project" value="UniProtKB-UniRule"/>
</dbReference>
<dbReference type="Gene3D" id="1.20.5.1030">
    <property type="entry name" value="Preprotein translocase secy subunit"/>
    <property type="match status" value="1"/>
</dbReference>
<keyword evidence="6 9" id="KW-1133">Transmembrane helix</keyword>
<evidence type="ECO:0000256" key="6">
    <source>
        <dbReference type="ARBA" id="ARBA00022989"/>
    </source>
</evidence>
<dbReference type="GO" id="GO:0005886">
    <property type="term" value="C:plasma membrane"/>
    <property type="evidence" value="ECO:0007669"/>
    <property type="project" value="UniProtKB-SubCell"/>
</dbReference>
<accession>A0A171A6S9</accession>
<dbReference type="EMBL" id="BDCR01000003">
    <property type="protein sequence ID" value="GAT63340.1"/>
    <property type="molecule type" value="Genomic_DNA"/>
</dbReference>
<protein>
    <recommendedName>
        <fullName evidence="9">Protein translocase subunit SecE</fullName>
    </recommendedName>
</protein>
<reference evidence="11" key="2">
    <citation type="journal article" date="2017" name="Genome Announc.">
        <title>Draft genome sequence of Paludibacter jiangxiensis NM7(T), a propionate-producing fermentative bacterium.</title>
        <authorList>
            <person name="Qiu Y.-L."/>
            <person name="Tourlousse D.M."/>
            <person name="Matsuura N."/>
            <person name="Ohashi A."/>
            <person name="Sekiguchi Y."/>
        </authorList>
    </citation>
    <scope>NUCLEOTIDE SEQUENCE [LARGE SCALE GENOMIC DNA]</scope>
    <source>
        <strain evidence="11">NM7</strain>
    </source>
</reference>
<keyword evidence="4 9" id="KW-0812">Transmembrane</keyword>
<keyword evidence="7 9" id="KW-0811">Translocation</keyword>
<dbReference type="HAMAP" id="MF_00422">
    <property type="entry name" value="SecE"/>
    <property type="match status" value="1"/>
</dbReference>
<dbReference type="PANTHER" id="PTHR33910">
    <property type="entry name" value="PROTEIN TRANSLOCASE SUBUNIT SECE"/>
    <property type="match status" value="1"/>
</dbReference>
<evidence type="ECO:0000256" key="3">
    <source>
        <dbReference type="ARBA" id="ARBA00022475"/>
    </source>
</evidence>
<dbReference type="PANTHER" id="PTHR33910:SF1">
    <property type="entry name" value="PROTEIN TRANSLOCASE SUBUNIT SECE"/>
    <property type="match status" value="1"/>
</dbReference>
<evidence type="ECO:0000256" key="4">
    <source>
        <dbReference type="ARBA" id="ARBA00022692"/>
    </source>
</evidence>
<comment type="caution">
    <text evidence="10">The sequence shown here is derived from an EMBL/GenBank/DDBJ whole genome shotgun (WGS) entry which is preliminary data.</text>
</comment>
<sequence length="64" mass="7429">MKRFINYCKEAYTELVHKVSWPSYKELTNSAVVVLVASLVIAVVVWVMDLGFESVMKFIYKQII</sequence>
<dbReference type="GO" id="GO:0006605">
    <property type="term" value="P:protein targeting"/>
    <property type="evidence" value="ECO:0007669"/>
    <property type="project" value="UniProtKB-UniRule"/>
</dbReference>
<dbReference type="NCBIfam" id="TIGR00964">
    <property type="entry name" value="secE_bact"/>
    <property type="match status" value="1"/>
</dbReference>
<dbReference type="Pfam" id="PF00584">
    <property type="entry name" value="SecE"/>
    <property type="match status" value="1"/>
</dbReference>
<dbReference type="Proteomes" id="UP000076586">
    <property type="component" value="Unassembled WGS sequence"/>
</dbReference>